<comment type="subcellular location">
    <subcellularLocation>
        <location evidence="1">Membrane</location>
        <topology evidence="1">Multi-pass membrane protein</topology>
    </subcellularLocation>
</comment>
<dbReference type="Proteomes" id="UP000000759">
    <property type="component" value="Chromosome 4"/>
</dbReference>
<dbReference type="GO" id="GO:0016717">
    <property type="term" value="F:oxidoreductase activity, acting on paired donors, with oxidation of a pair of donors resulting in the reduction of molecular oxygen to two molecules of water"/>
    <property type="evidence" value="ECO:0007669"/>
    <property type="project" value="TreeGrafter"/>
</dbReference>
<evidence type="ECO:0000256" key="5">
    <source>
        <dbReference type="ARBA" id="ARBA00022692"/>
    </source>
</evidence>
<dbReference type="EMBL" id="CM000607">
    <property type="protein sequence ID" value="EEC50301.1"/>
    <property type="molecule type" value="Genomic_DNA"/>
</dbReference>
<evidence type="ECO:0000256" key="6">
    <source>
        <dbReference type="ARBA" id="ARBA00022723"/>
    </source>
</evidence>
<proteinExistence type="inferred from homology"/>
<evidence type="ECO:0000256" key="10">
    <source>
        <dbReference type="ARBA" id="ARBA00023098"/>
    </source>
</evidence>
<keyword evidence="10" id="KW-0443">Lipid metabolism</keyword>
<keyword evidence="7" id="KW-1133">Transmembrane helix</keyword>
<reference evidence="14 15" key="1">
    <citation type="journal article" date="2008" name="Nature">
        <title>The Phaeodactylum genome reveals the evolutionary history of diatom genomes.</title>
        <authorList>
            <person name="Bowler C."/>
            <person name="Allen A.E."/>
            <person name="Badger J.H."/>
            <person name="Grimwood J."/>
            <person name="Jabbari K."/>
            <person name="Kuo A."/>
            <person name="Maheswari U."/>
            <person name="Martens C."/>
            <person name="Maumus F."/>
            <person name="Otillar R.P."/>
            <person name="Rayko E."/>
            <person name="Salamov A."/>
            <person name="Vandepoele K."/>
            <person name="Beszteri B."/>
            <person name="Gruber A."/>
            <person name="Heijde M."/>
            <person name="Katinka M."/>
            <person name="Mock T."/>
            <person name="Valentin K."/>
            <person name="Verret F."/>
            <person name="Berges J.A."/>
            <person name="Brownlee C."/>
            <person name="Cadoret J.P."/>
            <person name="Chiovitti A."/>
            <person name="Choi C.J."/>
            <person name="Coesel S."/>
            <person name="De Martino A."/>
            <person name="Detter J.C."/>
            <person name="Durkin C."/>
            <person name="Falciatore A."/>
            <person name="Fournet J."/>
            <person name="Haruta M."/>
            <person name="Huysman M.J."/>
            <person name="Jenkins B.D."/>
            <person name="Jiroutova K."/>
            <person name="Jorgensen R.E."/>
            <person name="Joubert Y."/>
            <person name="Kaplan A."/>
            <person name="Kroger N."/>
            <person name="Kroth P.G."/>
            <person name="La Roche J."/>
            <person name="Lindquist E."/>
            <person name="Lommer M."/>
            <person name="Martin-Jezequel V."/>
            <person name="Lopez P.J."/>
            <person name="Lucas S."/>
            <person name="Mangogna M."/>
            <person name="McGinnis K."/>
            <person name="Medlin L.K."/>
            <person name="Montsant A."/>
            <person name="Oudot-Le Secq M.P."/>
            <person name="Napoli C."/>
            <person name="Obornik M."/>
            <person name="Parker M.S."/>
            <person name="Petit J.L."/>
            <person name="Porcel B.M."/>
            <person name="Poulsen N."/>
            <person name="Robison M."/>
            <person name="Rychlewski L."/>
            <person name="Rynearson T.A."/>
            <person name="Schmutz J."/>
            <person name="Shapiro H."/>
            <person name="Siaut M."/>
            <person name="Stanley M."/>
            <person name="Sussman M.R."/>
            <person name="Taylor A.R."/>
            <person name="Vardi A."/>
            <person name="von Dassow P."/>
            <person name="Vyverman W."/>
            <person name="Willis A."/>
            <person name="Wyrwicz L.S."/>
            <person name="Rokhsar D.S."/>
            <person name="Weissenbach J."/>
            <person name="Armbrust E.V."/>
            <person name="Green B.R."/>
            <person name="Van de Peer Y."/>
            <person name="Grigoriev I.V."/>
        </authorList>
    </citation>
    <scope>NUCLEOTIDE SEQUENCE [LARGE SCALE GENOMIC DNA]</scope>
    <source>
        <strain evidence="14 15">CCAP 1055/1</strain>
    </source>
</reference>
<evidence type="ECO:0000256" key="12">
    <source>
        <dbReference type="SAM" id="SignalP"/>
    </source>
</evidence>
<organism evidence="14 15">
    <name type="scientific">Phaeodactylum tricornutum (strain CCAP 1055/1)</name>
    <dbReference type="NCBI Taxonomy" id="556484"/>
    <lineage>
        <taxon>Eukaryota</taxon>
        <taxon>Sar</taxon>
        <taxon>Stramenopiles</taxon>
        <taxon>Ochrophyta</taxon>
        <taxon>Bacillariophyta</taxon>
        <taxon>Bacillariophyceae</taxon>
        <taxon>Bacillariophycidae</taxon>
        <taxon>Naviculales</taxon>
        <taxon>Phaeodactylaceae</taxon>
        <taxon>Phaeodactylum</taxon>
    </lineage>
</organism>
<dbReference type="OrthoDB" id="260091at2759"/>
<dbReference type="GO" id="GO:0016020">
    <property type="term" value="C:membrane"/>
    <property type="evidence" value="ECO:0007669"/>
    <property type="project" value="UniProtKB-SubCell"/>
</dbReference>
<dbReference type="HOGENOM" id="CLU_652854_0_0_1"/>
<gene>
    <name evidence="14" type="ORF">PHATRDRAFT_44622</name>
</gene>
<comment type="pathway">
    <text evidence="2">Lipid metabolism.</text>
</comment>
<dbReference type="InParanoid" id="B7FUQ0"/>
<evidence type="ECO:0000256" key="3">
    <source>
        <dbReference type="ARBA" id="ARBA00009295"/>
    </source>
</evidence>
<dbReference type="GeneID" id="7197626"/>
<feature type="chain" id="PRO_5002852705" description="Fatty acid desaturase domain-containing protein" evidence="12">
    <location>
        <begin position="22"/>
        <end position="485"/>
    </location>
</feature>
<keyword evidence="5" id="KW-0812">Transmembrane</keyword>
<dbReference type="PANTHER" id="PTHR19353">
    <property type="entry name" value="FATTY ACID DESATURASE 2"/>
    <property type="match status" value="1"/>
</dbReference>
<evidence type="ECO:0000256" key="11">
    <source>
        <dbReference type="ARBA" id="ARBA00023136"/>
    </source>
</evidence>
<dbReference type="GO" id="GO:0006629">
    <property type="term" value="P:lipid metabolic process"/>
    <property type="evidence" value="ECO:0007669"/>
    <property type="project" value="UniProtKB-KW"/>
</dbReference>
<keyword evidence="12" id="KW-0732">Signal</keyword>
<dbReference type="PANTHER" id="PTHR19353:SF30">
    <property type="entry name" value="DELTA 8-(E)-SPHINGOLIPID DESATURASE"/>
    <property type="match status" value="1"/>
</dbReference>
<evidence type="ECO:0000256" key="8">
    <source>
        <dbReference type="ARBA" id="ARBA00023002"/>
    </source>
</evidence>
<dbReference type="InterPro" id="IPR012171">
    <property type="entry name" value="Fatty_acid_desaturase"/>
</dbReference>
<accession>B7FUQ0</accession>
<keyword evidence="4" id="KW-0349">Heme</keyword>
<dbReference type="RefSeq" id="XP_002178636.1">
    <property type="nucleotide sequence ID" value="XM_002178600.1"/>
</dbReference>
<evidence type="ECO:0000256" key="9">
    <source>
        <dbReference type="ARBA" id="ARBA00023004"/>
    </source>
</evidence>
<reference evidence="15" key="2">
    <citation type="submission" date="2008-08" db="EMBL/GenBank/DDBJ databases">
        <authorList>
            <consortium name="Diatom Consortium"/>
            <person name="Grigoriev I."/>
            <person name="Grimwood J."/>
            <person name="Kuo A."/>
            <person name="Otillar R.P."/>
            <person name="Salamov A."/>
            <person name="Detter J.C."/>
            <person name="Lindquist E."/>
            <person name="Shapiro H."/>
            <person name="Lucas S."/>
            <person name="Glavina del Rio T."/>
            <person name="Pitluck S."/>
            <person name="Rokhsar D."/>
            <person name="Bowler C."/>
        </authorList>
    </citation>
    <scope>GENOME REANNOTATION</scope>
    <source>
        <strain evidence="15">CCAP 1055/1</strain>
    </source>
</reference>
<dbReference type="Pfam" id="PF00487">
    <property type="entry name" value="FA_desaturase"/>
    <property type="match status" value="1"/>
</dbReference>
<keyword evidence="9" id="KW-0408">Iron</keyword>
<evidence type="ECO:0000256" key="2">
    <source>
        <dbReference type="ARBA" id="ARBA00005189"/>
    </source>
</evidence>
<keyword evidence="8" id="KW-0560">Oxidoreductase</keyword>
<keyword evidence="15" id="KW-1185">Reference proteome</keyword>
<evidence type="ECO:0000256" key="7">
    <source>
        <dbReference type="ARBA" id="ARBA00022989"/>
    </source>
</evidence>
<dbReference type="AlphaFoldDB" id="B7FUQ0"/>
<evidence type="ECO:0000259" key="13">
    <source>
        <dbReference type="Pfam" id="PF00487"/>
    </source>
</evidence>
<evidence type="ECO:0000313" key="14">
    <source>
        <dbReference type="EMBL" id="EEC50301.1"/>
    </source>
</evidence>
<evidence type="ECO:0000313" key="15">
    <source>
        <dbReference type="Proteomes" id="UP000000759"/>
    </source>
</evidence>
<feature type="domain" description="Fatty acid desaturase" evidence="13">
    <location>
        <begin position="131"/>
        <end position="434"/>
    </location>
</feature>
<keyword evidence="6" id="KW-0479">Metal-binding</keyword>
<dbReference type="KEGG" id="pti:PHATRDRAFT_44622"/>
<dbReference type="OMA" id="LAYDWIR"/>
<evidence type="ECO:0000256" key="4">
    <source>
        <dbReference type="ARBA" id="ARBA00022617"/>
    </source>
</evidence>
<protein>
    <recommendedName>
        <fullName evidence="13">Fatty acid desaturase domain-containing protein</fullName>
    </recommendedName>
</protein>
<name>B7FUQ0_PHATC</name>
<sequence length="485" mass="54762">MRLLTALAHSILIAAAPVVWGFSTLSISGRQNSPTTTICRLAVAVPLHEGAPFTNEESKKRHKPLLNEDLWVRTLDYEGFGREVSALGKELALQSGDDDVAHLEKIVSWRNVAAIVGIVSMGMTPNPITIIALSTWTFASWTMLAHHTCHGGYNRIDAGEFHSRGFALGSVGQRVRDWCDWMLPEAWNIEHNRLHHYRLNEKNDPDLVQRNLAFLRQAQLPMLAKYVVLAALFPVWKWYYYAPNTFKELEINRLNREGKSLPLLFEPEAAITIGSLLCPQTASEHALRDIMKPMDFFVRVLSPFLASRFIILPAPLLLIPTVGPTLYAHAIVNLILAELVTNVHSFVTIVTNHAGKDLYTFDDAVKPKTPSFYVRQVVGSANFVTGNDLNDFFHGWLNYQIEHHVWPDLSMRQYQIGAPRLKDICLKYGVPYVQETIWERLRKTTDIMVGKATMRSFPTEYEAAKDKSGKDGLTWKSSNGAIEED</sequence>
<dbReference type="GO" id="GO:0046872">
    <property type="term" value="F:metal ion binding"/>
    <property type="evidence" value="ECO:0007669"/>
    <property type="project" value="UniProtKB-KW"/>
</dbReference>
<dbReference type="eggNOG" id="ENOG502QS6J">
    <property type="taxonomic scope" value="Eukaryota"/>
</dbReference>
<comment type="similarity">
    <text evidence="3">Belongs to the fatty acid desaturase type 1 family.</text>
</comment>
<dbReference type="InterPro" id="IPR005804">
    <property type="entry name" value="FA_desaturase_dom"/>
</dbReference>
<evidence type="ECO:0000256" key="1">
    <source>
        <dbReference type="ARBA" id="ARBA00004141"/>
    </source>
</evidence>
<dbReference type="PaxDb" id="2850-Phatr44622"/>
<keyword evidence="11" id="KW-0472">Membrane</keyword>
<feature type="signal peptide" evidence="12">
    <location>
        <begin position="1"/>
        <end position="21"/>
    </location>
</feature>